<dbReference type="EMBL" id="JBJKBG010000001">
    <property type="protein sequence ID" value="KAL3755182.1"/>
    <property type="molecule type" value="Genomic_DNA"/>
</dbReference>
<feature type="region of interest" description="Disordered" evidence="1">
    <location>
        <begin position="320"/>
        <end position="355"/>
    </location>
</feature>
<dbReference type="PANTHER" id="PTHR31871:SF1">
    <property type="entry name" value="HISTIDINE-TRNA LIGASE"/>
    <property type="match status" value="1"/>
</dbReference>
<organism evidence="2 3">
    <name type="scientific">Eucalyptus globulus</name>
    <name type="common">Tasmanian blue gum</name>
    <dbReference type="NCBI Taxonomy" id="34317"/>
    <lineage>
        <taxon>Eukaryota</taxon>
        <taxon>Viridiplantae</taxon>
        <taxon>Streptophyta</taxon>
        <taxon>Embryophyta</taxon>
        <taxon>Tracheophyta</taxon>
        <taxon>Spermatophyta</taxon>
        <taxon>Magnoliopsida</taxon>
        <taxon>eudicotyledons</taxon>
        <taxon>Gunneridae</taxon>
        <taxon>Pentapetalae</taxon>
        <taxon>rosids</taxon>
        <taxon>malvids</taxon>
        <taxon>Myrtales</taxon>
        <taxon>Myrtaceae</taxon>
        <taxon>Myrtoideae</taxon>
        <taxon>Eucalypteae</taxon>
        <taxon>Eucalyptus</taxon>
    </lineage>
</organism>
<evidence type="ECO:0000313" key="2">
    <source>
        <dbReference type="EMBL" id="KAL3755182.1"/>
    </source>
</evidence>
<dbReference type="AlphaFoldDB" id="A0ABD3LZ14"/>
<name>A0ABD3LZ14_EUCGL</name>
<proteinExistence type="predicted"/>
<evidence type="ECO:0000256" key="1">
    <source>
        <dbReference type="SAM" id="MobiDB-lite"/>
    </source>
</evidence>
<feature type="compositionally biased region" description="Basic and acidic residues" evidence="1">
    <location>
        <begin position="326"/>
        <end position="342"/>
    </location>
</feature>
<evidence type="ECO:0000313" key="3">
    <source>
        <dbReference type="Proteomes" id="UP001634007"/>
    </source>
</evidence>
<comment type="caution">
    <text evidence="2">The sequence shown here is derived from an EMBL/GenBank/DDBJ whole genome shotgun (WGS) entry which is preliminary data.</text>
</comment>
<dbReference type="NCBIfam" id="TIGR01589">
    <property type="entry name" value="A_thal_3526"/>
    <property type="match status" value="1"/>
</dbReference>
<keyword evidence="3" id="KW-1185">Reference proteome</keyword>
<dbReference type="PANTHER" id="PTHR31871">
    <property type="entry name" value="OS02G0137100 PROTEIN"/>
    <property type="match status" value="1"/>
</dbReference>
<reference evidence="2 3" key="1">
    <citation type="submission" date="2024-11" db="EMBL/GenBank/DDBJ databases">
        <title>Chromosome-level genome assembly of Eucalyptus globulus Labill. provides insights into its genome evolution.</title>
        <authorList>
            <person name="Li X."/>
        </authorList>
    </citation>
    <scope>NUCLEOTIDE SEQUENCE [LARGE SCALE GENOMIC DNA]</scope>
    <source>
        <strain evidence="2">CL2024</strain>
        <tissue evidence="2">Fresh tender leaves</tissue>
    </source>
</reference>
<evidence type="ECO:0008006" key="4">
    <source>
        <dbReference type="Google" id="ProtNLM"/>
    </source>
</evidence>
<sequence>MQWDGRGFSPLRRIRQFLQSTLYFPPVTIEPSSMSSGTVRRVSRQDIQLVQNLIERCLQLYMNQKEVVDTLLEQAKIDPGFTELVWQKLEEENRDFFKAYYLRLMVKHQIMEFNKLLEQQVQLMRQMQSSGASALPTSNGTHMPTLSQNPACYATGPALGAENIQRPLASGLTNAFTNGGPPLPTSLHAAMQMSAHASRIDAPPNMLSSQTSNMGGLVQGINGGMIKTEAGYSGASPYMFGSDHSVLETRPPIGDTSVASFSSVDSTSQPINEALLDADSSSFGFLGQIPRNFSLSDLTADFSQSSDILESYPRSPFLATDNENFLDSRERGEQGDNRRLDPISESLNYGDFGSE</sequence>
<gene>
    <name evidence="2" type="ORF">ACJRO7_002263</name>
</gene>
<protein>
    <recommendedName>
        <fullName evidence="4">Histidine-tRNA ligase</fullName>
    </recommendedName>
</protein>
<dbReference type="Proteomes" id="UP001634007">
    <property type="component" value="Unassembled WGS sequence"/>
</dbReference>
<dbReference type="InterPro" id="IPR006476">
    <property type="entry name" value="CHP01589_pln"/>
</dbReference>
<dbReference type="Pfam" id="PF09713">
    <property type="entry name" value="A_thal_3526"/>
    <property type="match status" value="1"/>
</dbReference>
<accession>A0ABD3LZ14</accession>